<keyword evidence="2" id="KW-1185">Reference proteome</keyword>
<sequence>MDRKRWARGREGSSWLEDGTKPIVFLSTGENDLCEVKSEELFRRFREFFGKIRRRLSDEWLSTGIAVNCSIVDLFKSNGWAFIDNWDLFYGKNTLYGGDGVHLTRQGVRIFVNT</sequence>
<evidence type="ECO:0008006" key="3">
    <source>
        <dbReference type="Google" id="ProtNLM"/>
    </source>
</evidence>
<name>A0A5B7DIT3_PORTR</name>
<accession>A0A5B7DIT3</accession>
<dbReference type="AlphaFoldDB" id="A0A5B7DIT3"/>
<comment type="caution">
    <text evidence="1">The sequence shown here is derived from an EMBL/GenBank/DDBJ whole genome shotgun (WGS) entry which is preliminary data.</text>
</comment>
<dbReference type="Gene3D" id="3.40.50.12700">
    <property type="match status" value="1"/>
</dbReference>
<organism evidence="1 2">
    <name type="scientific">Portunus trituberculatus</name>
    <name type="common">Swimming crab</name>
    <name type="synonym">Neptunus trituberculatus</name>
    <dbReference type="NCBI Taxonomy" id="210409"/>
    <lineage>
        <taxon>Eukaryota</taxon>
        <taxon>Metazoa</taxon>
        <taxon>Ecdysozoa</taxon>
        <taxon>Arthropoda</taxon>
        <taxon>Crustacea</taxon>
        <taxon>Multicrustacea</taxon>
        <taxon>Malacostraca</taxon>
        <taxon>Eumalacostraca</taxon>
        <taxon>Eucarida</taxon>
        <taxon>Decapoda</taxon>
        <taxon>Pleocyemata</taxon>
        <taxon>Brachyura</taxon>
        <taxon>Eubrachyura</taxon>
        <taxon>Portunoidea</taxon>
        <taxon>Portunidae</taxon>
        <taxon>Portuninae</taxon>
        <taxon>Portunus</taxon>
    </lineage>
</organism>
<reference evidence="1 2" key="1">
    <citation type="submission" date="2019-05" db="EMBL/GenBank/DDBJ databases">
        <title>Another draft genome of Portunus trituberculatus and its Hox gene families provides insights of decapod evolution.</title>
        <authorList>
            <person name="Jeong J.-H."/>
            <person name="Song I."/>
            <person name="Kim S."/>
            <person name="Choi T."/>
            <person name="Kim D."/>
            <person name="Ryu S."/>
            <person name="Kim W."/>
        </authorList>
    </citation>
    <scope>NUCLEOTIDE SEQUENCE [LARGE SCALE GENOMIC DNA]</scope>
    <source>
        <tissue evidence="1">Muscle</tissue>
    </source>
</reference>
<protein>
    <recommendedName>
        <fullName evidence="3">SGNH hydrolase-type esterase domain-containing protein</fullName>
    </recommendedName>
</protein>
<evidence type="ECO:0000313" key="1">
    <source>
        <dbReference type="EMBL" id="MPC21308.1"/>
    </source>
</evidence>
<proteinExistence type="predicted"/>
<evidence type="ECO:0000313" key="2">
    <source>
        <dbReference type="Proteomes" id="UP000324222"/>
    </source>
</evidence>
<dbReference type="SUPFAM" id="SSF52266">
    <property type="entry name" value="SGNH hydrolase"/>
    <property type="match status" value="1"/>
</dbReference>
<dbReference type="EMBL" id="VSRR010000963">
    <property type="protein sequence ID" value="MPC21308.1"/>
    <property type="molecule type" value="Genomic_DNA"/>
</dbReference>
<dbReference type="Proteomes" id="UP000324222">
    <property type="component" value="Unassembled WGS sequence"/>
</dbReference>
<gene>
    <name evidence="1" type="ORF">E2C01_014291</name>
</gene>
<dbReference type="OrthoDB" id="10072345at2759"/>